<dbReference type="GO" id="GO:0005524">
    <property type="term" value="F:ATP binding"/>
    <property type="evidence" value="ECO:0007669"/>
    <property type="project" value="UniProtKB-KW"/>
</dbReference>
<evidence type="ECO:0000259" key="11">
    <source>
        <dbReference type="Pfam" id="PF05746"/>
    </source>
</evidence>
<evidence type="ECO:0000313" key="14">
    <source>
        <dbReference type="Proteomes" id="UP000280036"/>
    </source>
</evidence>
<dbReference type="AlphaFoldDB" id="A0A3P8KM35"/>
<dbReference type="Pfam" id="PF00750">
    <property type="entry name" value="tRNA-synt_1d"/>
    <property type="match status" value="1"/>
</dbReference>
<protein>
    <recommendedName>
        <fullName evidence="2">arginine--tRNA ligase</fullName>
        <ecNumber evidence="2">6.1.1.19</ecNumber>
    </recommendedName>
</protein>
<dbReference type="OrthoDB" id="9805987at2"/>
<dbReference type="Gene3D" id="3.40.50.620">
    <property type="entry name" value="HUPs"/>
    <property type="match status" value="1"/>
</dbReference>
<sequence length="550" mass="64215">MLIVHKLNKLIKNIISELKTENKVFSSFEFANGEHKFSLMVSRKEKLENSNVINHIESDIVFKLKKFSPLPYVQLAEEIKAKLIKSSMVKDVLLGRYGLINIILNEKEFVSVVNEIIKSGAKYGWVKNNGLKINIEYASALPLNSLTVHNLRNALVGECLAKVCEFLGYQVTREYLVYEGYKKINEISKIVHEKYLNLFNDKTQQDKVCESDEFLEAAKWIKSQNDNFFINLDENEKLNKFNSSIVEYFVIQARNQLNNFGILFDIVSDFKNILVRKKVEHTLEILSPLIYDNDSNLFLNTNEEDSKDRILVHKSGRNSYLLLDIIYHLEKLKRADKIIDILDSDHIQYSNALLSVLRFLNVSEDRVDLAFCEKIQLKENQCLKSISKFNQNNIFIDELVKNISIDELKFFFLEKRAEQQISIDKINLENNKLCHSFNFISKTYNKVCKLLDGSKNNKCYSNKMSLNSNLSHLILRLDYFPYVLRKVISKVNPFYLTKYLKDLCILVNKNFKDKVKRNYKNFYPILESIKNVFDNGFKLLDINSDKIKQG</sequence>
<dbReference type="Gene3D" id="1.10.730.10">
    <property type="entry name" value="Isoleucyl-tRNA Synthetase, Domain 1"/>
    <property type="match status" value="1"/>
</dbReference>
<dbReference type="EMBL" id="CP101806">
    <property type="protein sequence ID" value="UUD35374.1"/>
    <property type="molecule type" value="Genomic_DNA"/>
</dbReference>
<dbReference type="SUPFAM" id="SSF47323">
    <property type="entry name" value="Anticodon-binding domain of a subclass of class I aminoacyl-tRNA synthetases"/>
    <property type="match status" value="1"/>
</dbReference>
<evidence type="ECO:0000256" key="4">
    <source>
        <dbReference type="ARBA" id="ARBA00022741"/>
    </source>
</evidence>
<reference evidence="12" key="2">
    <citation type="submission" date="2022-07" db="EMBL/GenBank/DDBJ databases">
        <title>Complete genome of Mycoplasma caviae type strain G122.</title>
        <authorList>
            <person name="Spergser J."/>
        </authorList>
    </citation>
    <scope>NUCLEOTIDE SEQUENCE</scope>
    <source>
        <strain evidence="12">G122</strain>
    </source>
</reference>
<dbReference type="InterPro" id="IPR008909">
    <property type="entry name" value="DALR_anticod-bd"/>
</dbReference>
<dbReference type="SUPFAM" id="SSF52374">
    <property type="entry name" value="Nucleotidylyl transferase"/>
    <property type="match status" value="1"/>
</dbReference>
<proteinExistence type="inferred from homology"/>
<evidence type="ECO:0000256" key="1">
    <source>
        <dbReference type="ARBA" id="ARBA00005594"/>
    </source>
</evidence>
<evidence type="ECO:0000256" key="6">
    <source>
        <dbReference type="ARBA" id="ARBA00022917"/>
    </source>
</evidence>
<name>A0A3P8KM35_9BACT</name>
<evidence type="ECO:0000313" key="12">
    <source>
        <dbReference type="EMBL" id="UUD35374.1"/>
    </source>
</evidence>
<comment type="catalytic activity">
    <reaction evidence="8">
        <text>tRNA(Arg) + L-arginine + ATP = L-arginyl-tRNA(Arg) + AMP + diphosphate</text>
        <dbReference type="Rhea" id="RHEA:20301"/>
        <dbReference type="Rhea" id="RHEA-COMP:9658"/>
        <dbReference type="Rhea" id="RHEA-COMP:9673"/>
        <dbReference type="ChEBI" id="CHEBI:30616"/>
        <dbReference type="ChEBI" id="CHEBI:32682"/>
        <dbReference type="ChEBI" id="CHEBI:33019"/>
        <dbReference type="ChEBI" id="CHEBI:78442"/>
        <dbReference type="ChEBI" id="CHEBI:78513"/>
        <dbReference type="ChEBI" id="CHEBI:456215"/>
        <dbReference type="EC" id="6.1.1.19"/>
    </reaction>
</comment>
<evidence type="ECO:0000256" key="3">
    <source>
        <dbReference type="ARBA" id="ARBA00022598"/>
    </source>
</evidence>
<keyword evidence="4 9" id="KW-0547">Nucleotide-binding</keyword>
<dbReference type="Proteomes" id="UP001058569">
    <property type="component" value="Chromosome"/>
</dbReference>
<dbReference type="InterPro" id="IPR035684">
    <property type="entry name" value="ArgRS_core"/>
</dbReference>
<dbReference type="Proteomes" id="UP000280036">
    <property type="component" value="Unassembled WGS sequence"/>
</dbReference>
<keyword evidence="6 9" id="KW-0648">Protein biosynthesis</keyword>
<dbReference type="GO" id="GO:0006420">
    <property type="term" value="P:arginyl-tRNA aminoacylation"/>
    <property type="evidence" value="ECO:0007669"/>
    <property type="project" value="InterPro"/>
</dbReference>
<dbReference type="EC" id="6.1.1.19" evidence="2"/>
<feature type="domain" description="Arginyl-tRNA synthetase catalytic core" evidence="10">
    <location>
        <begin position="113"/>
        <end position="370"/>
    </location>
</feature>
<comment type="similarity">
    <text evidence="1 9">Belongs to the class-I aminoacyl-tRNA synthetase family.</text>
</comment>
<organism evidence="13 14">
    <name type="scientific">Mycoplasmopsis caviae</name>
    <dbReference type="NCBI Taxonomy" id="55603"/>
    <lineage>
        <taxon>Bacteria</taxon>
        <taxon>Bacillati</taxon>
        <taxon>Mycoplasmatota</taxon>
        <taxon>Mycoplasmoidales</taxon>
        <taxon>Metamycoplasmataceae</taxon>
        <taxon>Mycoplasmopsis</taxon>
    </lineage>
</organism>
<dbReference type="EMBL" id="UZVY01000001">
    <property type="protein sequence ID" value="VDR41848.1"/>
    <property type="molecule type" value="Genomic_DNA"/>
</dbReference>
<dbReference type="RefSeq" id="WP_126118105.1">
    <property type="nucleotide sequence ID" value="NZ_CP101806.1"/>
</dbReference>
<reference evidence="13 14" key="1">
    <citation type="submission" date="2018-12" db="EMBL/GenBank/DDBJ databases">
        <authorList>
            <consortium name="Pathogen Informatics"/>
        </authorList>
    </citation>
    <scope>NUCLEOTIDE SEQUENCE [LARGE SCALE GENOMIC DNA]</scope>
    <source>
        <strain evidence="13 14">NCTC10126</strain>
    </source>
</reference>
<keyword evidence="15" id="KW-1185">Reference proteome</keyword>
<evidence type="ECO:0000256" key="2">
    <source>
        <dbReference type="ARBA" id="ARBA00012837"/>
    </source>
</evidence>
<dbReference type="GO" id="GO:0004814">
    <property type="term" value="F:arginine-tRNA ligase activity"/>
    <property type="evidence" value="ECO:0007669"/>
    <property type="project" value="UniProtKB-EC"/>
</dbReference>
<dbReference type="InterPro" id="IPR009080">
    <property type="entry name" value="tRNAsynth_Ia_anticodon-bd"/>
</dbReference>
<keyword evidence="3 9" id="KW-0436">Ligase</keyword>
<evidence type="ECO:0000256" key="5">
    <source>
        <dbReference type="ARBA" id="ARBA00022840"/>
    </source>
</evidence>
<evidence type="ECO:0000313" key="13">
    <source>
        <dbReference type="EMBL" id="VDR41848.1"/>
    </source>
</evidence>
<evidence type="ECO:0000256" key="7">
    <source>
        <dbReference type="ARBA" id="ARBA00023146"/>
    </source>
</evidence>
<evidence type="ECO:0000256" key="9">
    <source>
        <dbReference type="RuleBase" id="RU363038"/>
    </source>
</evidence>
<dbReference type="InterPro" id="IPR014729">
    <property type="entry name" value="Rossmann-like_a/b/a_fold"/>
</dbReference>
<keyword evidence="5 9" id="KW-0067">ATP-binding</keyword>
<evidence type="ECO:0000259" key="10">
    <source>
        <dbReference type="Pfam" id="PF00750"/>
    </source>
</evidence>
<dbReference type="InterPro" id="IPR001278">
    <property type="entry name" value="Arg-tRNA-ligase"/>
</dbReference>
<accession>A0A3P8KM35</accession>
<feature type="domain" description="DALR anticodon binding" evidence="11">
    <location>
        <begin position="443"/>
        <end position="543"/>
    </location>
</feature>
<gene>
    <name evidence="13" type="primary">argS_2</name>
    <name evidence="12" type="synonym">argS</name>
    <name evidence="13" type="ORF">NCTC10126_00336</name>
    <name evidence="12" type="ORF">NPA07_00645</name>
</gene>
<evidence type="ECO:0000313" key="15">
    <source>
        <dbReference type="Proteomes" id="UP001058569"/>
    </source>
</evidence>
<dbReference type="Pfam" id="PF05746">
    <property type="entry name" value="DALR_1"/>
    <property type="match status" value="1"/>
</dbReference>
<keyword evidence="7 9" id="KW-0030">Aminoacyl-tRNA synthetase</keyword>
<dbReference type="PANTHER" id="PTHR11956">
    <property type="entry name" value="ARGINYL-TRNA SYNTHETASE"/>
    <property type="match status" value="1"/>
</dbReference>
<evidence type="ECO:0000256" key="8">
    <source>
        <dbReference type="ARBA" id="ARBA00049339"/>
    </source>
</evidence>
<dbReference type="PANTHER" id="PTHR11956:SF5">
    <property type="entry name" value="ARGININE--TRNA LIGASE, CYTOPLASMIC"/>
    <property type="match status" value="1"/>
</dbReference>